<dbReference type="GeneID" id="9832644"/>
<feature type="transmembrane region" description="Helical" evidence="1">
    <location>
        <begin position="174"/>
        <end position="191"/>
    </location>
</feature>
<keyword evidence="1" id="KW-1133">Transmembrane helix</keyword>
<evidence type="ECO:0000256" key="1">
    <source>
        <dbReference type="SAM" id="Phobius"/>
    </source>
</evidence>
<organism evidence="2 3">
    <name type="scientific">Ostreococcus tauri</name>
    <name type="common">Marine green alga</name>
    <dbReference type="NCBI Taxonomy" id="70448"/>
    <lineage>
        <taxon>Eukaryota</taxon>
        <taxon>Viridiplantae</taxon>
        <taxon>Chlorophyta</taxon>
        <taxon>Mamiellophyceae</taxon>
        <taxon>Mamiellales</taxon>
        <taxon>Bathycoccaceae</taxon>
        <taxon>Ostreococcus</taxon>
    </lineage>
</organism>
<feature type="transmembrane region" description="Helical" evidence="1">
    <location>
        <begin position="73"/>
        <end position="93"/>
    </location>
</feature>
<feature type="transmembrane region" description="Helical" evidence="1">
    <location>
        <begin position="105"/>
        <end position="124"/>
    </location>
</feature>
<dbReference type="OrthoDB" id="10499902at2759"/>
<evidence type="ECO:0000313" key="3">
    <source>
        <dbReference type="Proteomes" id="UP000009170"/>
    </source>
</evidence>
<feature type="transmembrane region" description="Helical" evidence="1">
    <location>
        <begin position="236"/>
        <end position="253"/>
    </location>
</feature>
<reference evidence="2 3" key="2">
    <citation type="journal article" date="2014" name="BMC Genomics">
        <title>An improved genome of the model marine alga Ostreococcus tauri unfolds by assessing Illumina de novo assemblies.</title>
        <authorList>
            <person name="Blanc-Mathieu R."/>
            <person name="Verhelst B."/>
            <person name="Derelle E."/>
            <person name="Rombauts S."/>
            <person name="Bouget F.Y."/>
            <person name="Carre I."/>
            <person name="Chateau A."/>
            <person name="Eyre-Walker A."/>
            <person name="Grimsley N."/>
            <person name="Moreau H."/>
            <person name="Piegu B."/>
            <person name="Rivals E."/>
            <person name="Schackwitz W."/>
            <person name="Van de Peer Y."/>
            <person name="Piganeau G."/>
        </authorList>
    </citation>
    <scope>NUCLEOTIDE SEQUENCE [LARGE SCALE GENOMIC DNA]</scope>
    <source>
        <strain evidence="3">OTTH 0595 / CCAP 157/2 / RCC745</strain>
    </source>
</reference>
<dbReference type="EMBL" id="CAID01000002">
    <property type="protein sequence ID" value="CEG01287.1"/>
    <property type="molecule type" value="Genomic_DNA"/>
</dbReference>
<reference evidence="3" key="1">
    <citation type="journal article" date="2006" name="Proc. Natl. Acad. Sci. U.S.A.">
        <title>Genome analysis of the smallest free-living eukaryote Ostreococcus tauri unveils many unique features.</title>
        <authorList>
            <person name="Derelle E."/>
            <person name="Ferraz C."/>
            <person name="Rombauts S."/>
            <person name="Rouze P."/>
            <person name="Worden A.Z."/>
            <person name="Robbens S."/>
            <person name="Partensky F."/>
            <person name="Degroeve S."/>
            <person name="Echeynie S."/>
            <person name="Cooke R."/>
            <person name="Saeys Y."/>
            <person name="Wuyts J."/>
            <person name="Jabbari K."/>
            <person name="Bowler C."/>
            <person name="Panaud O."/>
            <person name="Piegu B."/>
            <person name="Ball S.G."/>
            <person name="Ral J.-P."/>
            <person name="Bouget F.-Y."/>
            <person name="Piganeau G."/>
            <person name="De Baets B."/>
            <person name="Picard A."/>
            <person name="Delseny M."/>
            <person name="Demaille J."/>
            <person name="Van de Peer Y."/>
            <person name="Moreau H."/>
        </authorList>
    </citation>
    <scope>NUCLEOTIDE SEQUENCE [LARGE SCALE GENOMIC DNA]</scope>
    <source>
        <strain evidence="3">OTTH 0595 / CCAP 157/2 / RCC745</strain>
    </source>
</reference>
<dbReference type="InParanoid" id="A0A096PAF1"/>
<gene>
    <name evidence="2" type="ORF">OT_ostta02g05310</name>
</gene>
<evidence type="ECO:0000313" key="2">
    <source>
        <dbReference type="EMBL" id="CEG01287.1"/>
    </source>
</evidence>
<sequence length="265" mass="29099">MSARSSRTLAERVVRAQFGVVTDKAHDPLGIWAQGEALCELVWHAFALLAMTLYTAENVSLCGHLEVVPNALATLYFIGITACAHSALWGAMMGARAESVRALKAARALAGAVPALALVGLSVFPRCMWHPHQEFVVLWSNATALAMLFELAVDSKYVSRRFRGGTAVTSSGQALAQVAFFVGYLITIKYYSVNGFAFFRGEFLGSASYGWWCFSKHRAGTFPNQTAARTYTWRELFVLDGCIGVLFLTAYRYNEYKGCDKFGNV</sequence>
<comment type="caution">
    <text evidence="2">The sequence shown here is derived from an EMBL/GenBank/DDBJ whole genome shotgun (WGS) entry which is preliminary data.</text>
</comment>
<name>A0A096PAF1_OSTTA</name>
<keyword evidence="3" id="KW-1185">Reference proteome</keyword>
<feature type="transmembrane region" description="Helical" evidence="1">
    <location>
        <begin position="136"/>
        <end position="153"/>
    </location>
</feature>
<dbReference type="KEGG" id="ota:OT_ostta02g05310"/>
<protein>
    <submittedName>
        <fullName evidence="2">Unnamed product</fullName>
    </submittedName>
</protein>
<dbReference type="RefSeq" id="XP_022840875.1">
    <property type="nucleotide sequence ID" value="XM_022985198.1"/>
</dbReference>
<keyword evidence="1" id="KW-0472">Membrane</keyword>
<proteinExistence type="predicted"/>
<dbReference type="AlphaFoldDB" id="A0A096PAF1"/>
<feature type="transmembrane region" description="Helical" evidence="1">
    <location>
        <begin position="197"/>
        <end position="215"/>
    </location>
</feature>
<keyword evidence="1" id="KW-0812">Transmembrane</keyword>
<accession>A0A096PAF1</accession>
<dbReference type="Proteomes" id="UP000009170">
    <property type="component" value="Unassembled WGS sequence"/>
</dbReference>